<gene>
    <name evidence="1" type="ORF">Esi_0285_0001</name>
</gene>
<dbReference type="Proteomes" id="UP000002630">
    <property type="component" value="Unassembled WGS sequence"/>
</dbReference>
<proteinExistence type="predicted"/>
<dbReference type="OrthoDB" id="205182at2759"/>
<dbReference type="InterPro" id="IPR032675">
    <property type="entry name" value="LRR_dom_sf"/>
</dbReference>
<dbReference type="InParanoid" id="D7FV03"/>
<sequence>MARAADNKDLRQIRRLANQALVDVFNALGGDRWRNKSGWLTPGTDVKKWHGVTVNAGSLVSLNLMSNDLEVS</sequence>
<evidence type="ECO:0000313" key="2">
    <source>
        <dbReference type="Proteomes" id="UP000002630"/>
    </source>
</evidence>
<dbReference type="EMBL" id="FN649760">
    <property type="protein sequence ID" value="CBJ31809.1"/>
    <property type="molecule type" value="Genomic_DNA"/>
</dbReference>
<organism evidence="1 2">
    <name type="scientific">Ectocarpus siliculosus</name>
    <name type="common">Brown alga</name>
    <name type="synonym">Conferva siliculosa</name>
    <dbReference type="NCBI Taxonomy" id="2880"/>
    <lineage>
        <taxon>Eukaryota</taxon>
        <taxon>Sar</taxon>
        <taxon>Stramenopiles</taxon>
        <taxon>Ochrophyta</taxon>
        <taxon>PX clade</taxon>
        <taxon>Phaeophyceae</taxon>
        <taxon>Ectocarpales</taxon>
        <taxon>Ectocarpaceae</taxon>
        <taxon>Ectocarpus</taxon>
    </lineage>
</organism>
<protein>
    <submittedName>
        <fullName evidence="1">Uncharacterized protein</fullName>
    </submittedName>
</protein>
<dbReference type="Gene3D" id="3.80.10.10">
    <property type="entry name" value="Ribonuclease Inhibitor"/>
    <property type="match status" value="1"/>
</dbReference>
<dbReference type="AlphaFoldDB" id="D7FV03"/>
<reference evidence="1 2" key="1">
    <citation type="journal article" date="2010" name="Nature">
        <title>The Ectocarpus genome and the independent evolution of multicellularity in brown algae.</title>
        <authorList>
            <person name="Cock J.M."/>
            <person name="Sterck L."/>
            <person name="Rouze P."/>
            <person name="Scornet D."/>
            <person name="Allen A.E."/>
            <person name="Amoutzias G."/>
            <person name="Anthouard V."/>
            <person name="Artiguenave F."/>
            <person name="Aury J.M."/>
            <person name="Badger J.H."/>
            <person name="Beszteri B."/>
            <person name="Billiau K."/>
            <person name="Bonnet E."/>
            <person name="Bothwell J.H."/>
            <person name="Bowler C."/>
            <person name="Boyen C."/>
            <person name="Brownlee C."/>
            <person name="Carrano C.J."/>
            <person name="Charrier B."/>
            <person name="Cho G.Y."/>
            <person name="Coelho S.M."/>
            <person name="Collen J."/>
            <person name="Corre E."/>
            <person name="Da Silva C."/>
            <person name="Delage L."/>
            <person name="Delaroque N."/>
            <person name="Dittami S.M."/>
            <person name="Doulbeau S."/>
            <person name="Elias M."/>
            <person name="Farnham G."/>
            <person name="Gachon C.M."/>
            <person name="Gschloessl B."/>
            <person name="Heesch S."/>
            <person name="Jabbari K."/>
            <person name="Jubin C."/>
            <person name="Kawai H."/>
            <person name="Kimura K."/>
            <person name="Kloareg B."/>
            <person name="Kupper F.C."/>
            <person name="Lang D."/>
            <person name="Le Bail A."/>
            <person name="Leblanc C."/>
            <person name="Lerouge P."/>
            <person name="Lohr M."/>
            <person name="Lopez P.J."/>
            <person name="Martens C."/>
            <person name="Maumus F."/>
            <person name="Michel G."/>
            <person name="Miranda-Saavedra D."/>
            <person name="Morales J."/>
            <person name="Moreau H."/>
            <person name="Motomura T."/>
            <person name="Nagasato C."/>
            <person name="Napoli C.A."/>
            <person name="Nelson D.R."/>
            <person name="Nyvall-Collen P."/>
            <person name="Peters A.F."/>
            <person name="Pommier C."/>
            <person name="Potin P."/>
            <person name="Poulain J."/>
            <person name="Quesneville H."/>
            <person name="Read B."/>
            <person name="Rensing S.A."/>
            <person name="Ritter A."/>
            <person name="Rousvoal S."/>
            <person name="Samanta M."/>
            <person name="Samson G."/>
            <person name="Schroeder D.C."/>
            <person name="Segurens B."/>
            <person name="Strittmatter M."/>
            <person name="Tonon T."/>
            <person name="Tregear J.W."/>
            <person name="Valentin K."/>
            <person name="von Dassow P."/>
            <person name="Yamagishi T."/>
            <person name="Van de Peer Y."/>
            <person name="Wincker P."/>
        </authorList>
    </citation>
    <scope>NUCLEOTIDE SEQUENCE [LARGE SCALE GENOMIC DNA]</scope>
    <source>
        <strain evidence="2">Ec32 / CCAP1310/4</strain>
    </source>
</reference>
<accession>D7FV03</accession>
<name>D7FV03_ECTSI</name>
<keyword evidence="2" id="KW-1185">Reference proteome</keyword>
<evidence type="ECO:0000313" key="1">
    <source>
        <dbReference type="EMBL" id="CBJ31809.1"/>
    </source>
</evidence>